<feature type="transmembrane region" description="Helical" evidence="1">
    <location>
        <begin position="64"/>
        <end position="97"/>
    </location>
</feature>
<name>A0A5C4T4T2_9BACL</name>
<organism evidence="2 3">
    <name type="scientific">Paenibacillus hemerocallicola</name>
    <dbReference type="NCBI Taxonomy" id="1172614"/>
    <lineage>
        <taxon>Bacteria</taxon>
        <taxon>Bacillati</taxon>
        <taxon>Bacillota</taxon>
        <taxon>Bacilli</taxon>
        <taxon>Bacillales</taxon>
        <taxon>Paenibacillaceae</taxon>
        <taxon>Paenibacillus</taxon>
    </lineage>
</organism>
<protein>
    <submittedName>
        <fullName evidence="2">Uncharacterized protein</fullName>
    </submittedName>
</protein>
<dbReference type="AlphaFoldDB" id="A0A5C4T4T2"/>
<sequence length="158" mass="18377">MGGLHNRETDWGKVLRWVIVLPMFVFTLVFLKVFFIGPFNYLVGGIIPQRSDMWFIVDRFYRDCFCMGFAIYVSCMTATSRRVTISIVYMILVLAMLPRQMEIVMDSQPFAVTEWKMTYWTVVYVASGVLPLMIMLGIKYWPKLFARKDATEPGSIVQ</sequence>
<proteinExistence type="predicted"/>
<dbReference type="EMBL" id="VDCQ01000037">
    <property type="protein sequence ID" value="TNJ63805.1"/>
    <property type="molecule type" value="Genomic_DNA"/>
</dbReference>
<evidence type="ECO:0000256" key="1">
    <source>
        <dbReference type="SAM" id="Phobius"/>
    </source>
</evidence>
<reference evidence="2 3" key="1">
    <citation type="submission" date="2019-05" db="EMBL/GenBank/DDBJ databases">
        <title>We sequenced the genome of Paenibacillus hemerocallicola KCTC 33185 for further insight into its adaptation and study the phylogeny of Paenibacillus.</title>
        <authorList>
            <person name="Narsing Rao M.P."/>
        </authorList>
    </citation>
    <scope>NUCLEOTIDE SEQUENCE [LARGE SCALE GENOMIC DNA]</scope>
    <source>
        <strain evidence="2 3">KCTC 33185</strain>
    </source>
</reference>
<comment type="caution">
    <text evidence="2">The sequence shown here is derived from an EMBL/GenBank/DDBJ whole genome shotgun (WGS) entry which is preliminary data.</text>
</comment>
<gene>
    <name evidence="2" type="ORF">FE784_23295</name>
</gene>
<keyword evidence="1" id="KW-0472">Membrane</keyword>
<evidence type="ECO:0000313" key="2">
    <source>
        <dbReference type="EMBL" id="TNJ63805.1"/>
    </source>
</evidence>
<dbReference type="Proteomes" id="UP000307943">
    <property type="component" value="Unassembled WGS sequence"/>
</dbReference>
<keyword evidence="1" id="KW-0812">Transmembrane</keyword>
<keyword evidence="3" id="KW-1185">Reference proteome</keyword>
<dbReference type="RefSeq" id="WP_139604661.1">
    <property type="nucleotide sequence ID" value="NZ_VDCQ01000037.1"/>
</dbReference>
<feature type="transmembrane region" description="Helical" evidence="1">
    <location>
        <begin position="117"/>
        <end position="138"/>
    </location>
</feature>
<feature type="transmembrane region" description="Helical" evidence="1">
    <location>
        <begin position="20"/>
        <end position="43"/>
    </location>
</feature>
<keyword evidence="1" id="KW-1133">Transmembrane helix</keyword>
<accession>A0A5C4T4T2</accession>
<evidence type="ECO:0000313" key="3">
    <source>
        <dbReference type="Proteomes" id="UP000307943"/>
    </source>
</evidence>